<reference evidence="2 3" key="1">
    <citation type="submission" date="2017-09" db="EMBL/GenBank/DDBJ databases">
        <authorList>
            <person name="Ehlers B."/>
            <person name="Leendertz F.H."/>
        </authorList>
    </citation>
    <scope>NUCLEOTIDE SEQUENCE [LARGE SCALE GENOMIC DNA]</scope>
    <source>
        <strain evidence="2 3">DSM 45537</strain>
    </source>
</reference>
<dbReference type="STRING" id="1379680.GCA_001612615_01140"/>
<dbReference type="Proteomes" id="UP000219565">
    <property type="component" value="Unassembled WGS sequence"/>
</dbReference>
<feature type="region of interest" description="Disordered" evidence="1">
    <location>
        <begin position="1"/>
        <end position="39"/>
    </location>
</feature>
<organism evidence="2 3">
    <name type="scientific">Nocardia amikacinitolerans</name>
    <dbReference type="NCBI Taxonomy" id="756689"/>
    <lineage>
        <taxon>Bacteria</taxon>
        <taxon>Bacillati</taxon>
        <taxon>Actinomycetota</taxon>
        <taxon>Actinomycetes</taxon>
        <taxon>Mycobacteriales</taxon>
        <taxon>Nocardiaceae</taxon>
        <taxon>Nocardia</taxon>
    </lineage>
</organism>
<keyword evidence="3" id="KW-1185">Reference proteome</keyword>
<accession>A0A285LW55</accession>
<evidence type="ECO:0000313" key="3">
    <source>
        <dbReference type="Proteomes" id="UP000219565"/>
    </source>
</evidence>
<dbReference type="AlphaFoldDB" id="A0A285LW55"/>
<evidence type="ECO:0000256" key="1">
    <source>
        <dbReference type="SAM" id="MobiDB-lite"/>
    </source>
</evidence>
<gene>
    <name evidence="2" type="ORF">SAMN04244553_6175</name>
</gene>
<name>A0A285LW55_9NOCA</name>
<evidence type="ECO:0000313" key="2">
    <source>
        <dbReference type="EMBL" id="SNY89169.1"/>
    </source>
</evidence>
<evidence type="ECO:0008006" key="4">
    <source>
        <dbReference type="Google" id="ProtNLM"/>
    </source>
</evidence>
<dbReference type="EMBL" id="OBEG01000008">
    <property type="protein sequence ID" value="SNY89169.1"/>
    <property type="molecule type" value="Genomic_DNA"/>
</dbReference>
<dbReference type="SUPFAM" id="SSF50475">
    <property type="entry name" value="FMN-binding split barrel"/>
    <property type="match status" value="1"/>
</dbReference>
<protein>
    <recommendedName>
        <fullName evidence="4">Pyridoxamine 5'-phosphate oxidase</fullName>
    </recommendedName>
</protein>
<proteinExistence type="predicted"/>
<sequence length="186" mass="20078">MTRHAHSTSVLEGAPGVGTPMPRPASPLPGHHARAADQRPSEWHPGMLWWDAATVLVTYPTPSGTWQTVAHLVIPIDHGRLAFRVPAHSAEAQQLSRDRRVIVQAGDWRGTPALGSRQHQGTAEVIFTGPLYEQVQTGIRTKYGPVRTGLANMARRFAAGATTDLAAIVTPHENPPYRTAISPPSS</sequence>